<keyword evidence="6" id="KW-0479">Metal-binding</keyword>
<evidence type="ECO:0000256" key="6">
    <source>
        <dbReference type="ARBA" id="ARBA00022723"/>
    </source>
</evidence>
<feature type="compositionally biased region" description="Acidic residues" evidence="12">
    <location>
        <begin position="187"/>
        <end position="218"/>
    </location>
</feature>
<comment type="similarity">
    <text evidence="2">Belongs to the NOB1 family.</text>
</comment>
<dbReference type="Proteomes" id="UP000035681">
    <property type="component" value="Unplaced"/>
</dbReference>
<sequence>KEACKQKKKIIMRAPDEVPVTHLIVDAAGFLKKAKLIDIGSKLYTTSSVVGEIKDKATKEYIQSIPYDIEIKEPTKESLIKVIEVAKKTGDYPSLSGPDLGIIALTLDIHIQNVGEDSVNYDVKSKVQEKKIEKKGVIGDSFVGFVNPKKSSGTIKKDDDNDDEGAVDGDSFGEEEKEGNENGIEKVEEDNTSSKEEEEEEEDDEELEDESETTDDEGWITSSNFTEAVTKLDSLGINNEHQEVACLSTDFAVQNVLKHMNLGIVSVDGYQIKVLKSYILRCRACFATTSIMTKKFCPKCGHHSLHRVGVTVNDDGEMILHINYEKLHCKRGMIYSLPTFKGGKHSKDPIIFEDQRVPHNRMATLHDSKQLDSPFSLNDVTSRSAMLGLRSYEKHLSGNRNQHGRGRKRGVKKSKKIIMDNIYYCHHCRESVRLSATDIVCSKCNNGFVEPLQDYYANNPDVPRTVPLFGRDLPGRISVRNATAIFGTPGGGSPIVLSTGNLSTPIVDGEPSGSTNSGSTSTTRNDNISFTDIINALQRNYGRNLARNTREPANSTPSEGGDNTTTNTTSTTTEDRGGSSETSNINEATPTPNTNQQEGTPEQNTDGASPRPTNNTSSQTNNDQMNSNVFANFIGSIFHRIIPSQGFHINVNNTDIPTPPNTANNSEASTTNVTNANNSPNYQERNDGGQNQNQQQQQQQQQQRTRLVDLLGQLNNIFNRRNQQNPSDIDGTANVSVSQSNNNQENNDNPSSGTTSEGGGTTEGDNTRREEQEGTGRRPEIGRLVISLQGTNDGIVLNVAPDDVNVPLSTEDLINDITEVLRNAMSTGSENLSTELNTTTFQNIVRDITRLIADPQRGNILDVSRNGITLGIGPNENVFEGILRMVENIDEVAFARRNRLSETEIARIPVVEITEEQEKNESQCTVCMDIFVKNELVYKLACKHIFHKQCLNPWVQTHRSCPVCRQEIKPYDFPDAEPEDNYTDDMELD</sequence>
<dbReference type="GO" id="GO:0030490">
    <property type="term" value="P:maturation of SSU-rRNA"/>
    <property type="evidence" value="ECO:0007669"/>
    <property type="project" value="TreeGrafter"/>
</dbReference>
<evidence type="ECO:0000256" key="1">
    <source>
        <dbReference type="ARBA" id="ARBA00000900"/>
    </source>
</evidence>
<comment type="catalytic activity">
    <reaction evidence="1">
        <text>S-ubiquitinyl-[E2 ubiquitin-conjugating enzyme]-L-cysteine + [acceptor protein]-L-lysine = [E2 ubiquitin-conjugating enzyme]-L-cysteine + N(6)-ubiquitinyl-[acceptor protein]-L-lysine.</text>
        <dbReference type="EC" id="2.3.2.27"/>
    </reaction>
</comment>
<dbReference type="GO" id="GO:0004521">
    <property type="term" value="F:RNA endonuclease activity"/>
    <property type="evidence" value="ECO:0007669"/>
    <property type="project" value="TreeGrafter"/>
</dbReference>
<dbReference type="Gene3D" id="3.30.40.10">
    <property type="entry name" value="Zinc/RING finger domain, C3HC4 (zinc finger)"/>
    <property type="match status" value="1"/>
</dbReference>
<dbReference type="Pfam" id="PF13639">
    <property type="entry name" value="zf-RING_2"/>
    <property type="match status" value="1"/>
</dbReference>
<dbReference type="GO" id="GO:0005737">
    <property type="term" value="C:cytoplasm"/>
    <property type="evidence" value="ECO:0007669"/>
    <property type="project" value="UniProtKB-ARBA"/>
</dbReference>
<keyword evidence="10" id="KW-0862">Zinc</keyword>
<dbReference type="InterPro" id="IPR013083">
    <property type="entry name" value="Znf_RING/FYVE/PHD"/>
</dbReference>
<dbReference type="WBParaSite" id="TCONS_00011217.p1">
    <property type="protein sequence ID" value="TCONS_00011217.p1"/>
    <property type="gene ID" value="XLOC_005421"/>
</dbReference>
<dbReference type="Pfam" id="PF08772">
    <property type="entry name" value="Zn_ribbon_NOB1"/>
    <property type="match status" value="1"/>
</dbReference>
<dbReference type="GO" id="GO:0031981">
    <property type="term" value="C:nuclear lumen"/>
    <property type="evidence" value="ECO:0007669"/>
    <property type="project" value="UniProtKB-ARBA"/>
</dbReference>
<feature type="compositionally biased region" description="Low complexity" evidence="12">
    <location>
        <begin position="661"/>
        <end position="681"/>
    </location>
</feature>
<evidence type="ECO:0000313" key="15">
    <source>
        <dbReference type="WBParaSite" id="TCONS_00011217.p1"/>
    </source>
</evidence>
<keyword evidence="4" id="KW-0808">Transferase</keyword>
<dbReference type="InterPro" id="IPR036283">
    <property type="entry name" value="NOB1_Zf-like_sf"/>
</dbReference>
<dbReference type="PROSITE" id="PS50089">
    <property type="entry name" value="ZF_RING_2"/>
    <property type="match status" value="1"/>
</dbReference>
<dbReference type="Gene3D" id="6.20.210.10">
    <property type="entry name" value="Nin one binding (NOB1), Zn-ribbon-like"/>
    <property type="match status" value="1"/>
</dbReference>
<evidence type="ECO:0000259" key="13">
    <source>
        <dbReference type="PROSITE" id="PS50089"/>
    </source>
</evidence>
<feature type="compositionally biased region" description="Low complexity" evidence="12">
    <location>
        <begin position="558"/>
        <end position="572"/>
    </location>
</feature>
<feature type="region of interest" description="Disordered" evidence="12">
    <location>
        <begin position="544"/>
        <end position="624"/>
    </location>
</feature>
<name>A0AAF5DG39_STRER</name>
<proteinExistence type="inferred from homology"/>
<dbReference type="CDD" id="cd16454">
    <property type="entry name" value="RING-H2_PA-TM-RING"/>
    <property type="match status" value="1"/>
</dbReference>
<feature type="region of interest" description="Disordered" evidence="12">
    <location>
        <begin position="149"/>
        <end position="222"/>
    </location>
</feature>
<evidence type="ECO:0000256" key="4">
    <source>
        <dbReference type="ARBA" id="ARBA00022679"/>
    </source>
</evidence>
<feature type="compositionally biased region" description="Acidic residues" evidence="12">
    <location>
        <begin position="160"/>
        <end position="178"/>
    </location>
</feature>
<dbReference type="Pfam" id="PF17146">
    <property type="entry name" value="PIN_6"/>
    <property type="match status" value="1"/>
</dbReference>
<keyword evidence="8" id="KW-0833">Ubl conjugation pathway</keyword>
<evidence type="ECO:0000256" key="12">
    <source>
        <dbReference type="SAM" id="MobiDB-lite"/>
    </source>
</evidence>
<accession>A0AAF5DG39</accession>
<dbReference type="InterPro" id="IPR033411">
    <property type="entry name" value="Ribonuclease_PIN"/>
</dbReference>
<evidence type="ECO:0000256" key="11">
    <source>
        <dbReference type="PROSITE-ProRule" id="PRU00175"/>
    </source>
</evidence>
<dbReference type="CDD" id="cd09876">
    <property type="entry name" value="PIN_Nob1-like"/>
    <property type="match status" value="1"/>
</dbReference>
<dbReference type="InterPro" id="IPR039525">
    <property type="entry name" value="RNF126-like_zinc-ribbon"/>
</dbReference>
<feature type="region of interest" description="Disordered" evidence="12">
    <location>
        <begin position="652"/>
        <end position="704"/>
    </location>
</feature>
<organism evidence="14 15">
    <name type="scientific">Strongyloides stercoralis</name>
    <name type="common">Threadworm</name>
    <dbReference type="NCBI Taxonomy" id="6248"/>
    <lineage>
        <taxon>Eukaryota</taxon>
        <taxon>Metazoa</taxon>
        <taxon>Ecdysozoa</taxon>
        <taxon>Nematoda</taxon>
        <taxon>Chromadorea</taxon>
        <taxon>Rhabditida</taxon>
        <taxon>Tylenchina</taxon>
        <taxon>Panagrolaimomorpha</taxon>
        <taxon>Strongyloidoidea</taxon>
        <taxon>Strongyloididae</taxon>
        <taxon>Strongyloides</taxon>
    </lineage>
</organism>
<evidence type="ECO:0000313" key="14">
    <source>
        <dbReference type="Proteomes" id="UP000035681"/>
    </source>
</evidence>
<evidence type="ECO:0000256" key="5">
    <source>
        <dbReference type="ARBA" id="ARBA00022722"/>
    </source>
</evidence>
<feature type="compositionally biased region" description="Low complexity" evidence="12">
    <location>
        <begin position="613"/>
        <end position="624"/>
    </location>
</feature>
<dbReference type="EC" id="2.3.2.27" evidence="3"/>
<dbReference type="FunFam" id="3.40.50.1010:FF:000020">
    <property type="entry name" value="20S-pre-rRNA D-site endonuclease NOB1"/>
    <property type="match status" value="1"/>
</dbReference>
<evidence type="ECO:0000256" key="7">
    <source>
        <dbReference type="ARBA" id="ARBA00022771"/>
    </source>
</evidence>
<dbReference type="GO" id="GO:0061630">
    <property type="term" value="F:ubiquitin protein ligase activity"/>
    <property type="evidence" value="ECO:0007669"/>
    <property type="project" value="UniProtKB-EC"/>
</dbReference>
<dbReference type="PANTHER" id="PTHR12814:SF2">
    <property type="entry name" value="RNA-BINDING PROTEIN NOB1"/>
    <property type="match status" value="1"/>
</dbReference>
<evidence type="ECO:0000256" key="8">
    <source>
        <dbReference type="ARBA" id="ARBA00022786"/>
    </source>
</evidence>
<feature type="region of interest" description="Disordered" evidence="12">
    <location>
        <begin position="719"/>
        <end position="782"/>
    </location>
</feature>
<feature type="compositionally biased region" description="Low complexity" evidence="12">
    <location>
        <begin position="512"/>
        <end position="523"/>
    </location>
</feature>
<protein>
    <recommendedName>
        <fullName evidence="3">RING-type E3 ubiquitin transferase</fullName>
        <ecNumber evidence="3">2.3.2.27</ecNumber>
    </recommendedName>
</protein>
<dbReference type="InterPro" id="IPR039907">
    <property type="entry name" value="NOB1"/>
</dbReference>
<dbReference type="InterPro" id="IPR014881">
    <property type="entry name" value="NOB1_Zn-bd"/>
</dbReference>
<dbReference type="SUPFAM" id="SSF57850">
    <property type="entry name" value="RING/U-box"/>
    <property type="match status" value="1"/>
</dbReference>
<evidence type="ECO:0000256" key="3">
    <source>
        <dbReference type="ARBA" id="ARBA00012483"/>
    </source>
</evidence>
<keyword evidence="5" id="KW-0540">Nuclease</keyword>
<evidence type="ECO:0000256" key="2">
    <source>
        <dbReference type="ARBA" id="ARBA00005858"/>
    </source>
</evidence>
<dbReference type="SMART" id="SM00184">
    <property type="entry name" value="RING"/>
    <property type="match status" value="1"/>
</dbReference>
<feature type="compositionally biased region" description="Low complexity" evidence="12">
    <location>
        <begin position="690"/>
        <end position="703"/>
    </location>
</feature>
<feature type="compositionally biased region" description="Polar residues" evidence="12">
    <location>
        <begin position="584"/>
        <end position="607"/>
    </location>
</feature>
<feature type="domain" description="RING-type" evidence="13">
    <location>
        <begin position="924"/>
        <end position="965"/>
    </location>
</feature>
<feature type="region of interest" description="Disordered" evidence="12">
    <location>
        <begin position="490"/>
        <end position="527"/>
    </location>
</feature>
<keyword evidence="9" id="KW-0378">Hydrolase</keyword>
<dbReference type="GO" id="GO:0030688">
    <property type="term" value="C:preribosome, small subunit precursor"/>
    <property type="evidence" value="ECO:0007669"/>
    <property type="project" value="TreeGrafter"/>
</dbReference>
<dbReference type="PANTHER" id="PTHR12814">
    <property type="entry name" value="RNA-BINDING PROTEIN NOB1"/>
    <property type="match status" value="1"/>
</dbReference>
<keyword evidence="14" id="KW-1185">Reference proteome</keyword>
<evidence type="ECO:0000256" key="10">
    <source>
        <dbReference type="ARBA" id="ARBA00022833"/>
    </source>
</evidence>
<dbReference type="GO" id="GO:0016787">
    <property type="term" value="F:hydrolase activity"/>
    <property type="evidence" value="ECO:0007669"/>
    <property type="project" value="UniProtKB-KW"/>
</dbReference>
<dbReference type="InterPro" id="IPR001841">
    <property type="entry name" value="Znf_RING"/>
</dbReference>
<keyword evidence="7 11" id="KW-0863">Zinc-finger</keyword>
<dbReference type="Pfam" id="PF14369">
    <property type="entry name" value="Zn_ribbon_19"/>
    <property type="match status" value="1"/>
</dbReference>
<dbReference type="SUPFAM" id="SSF144206">
    <property type="entry name" value="NOB1 zinc finger-like"/>
    <property type="match status" value="1"/>
</dbReference>
<feature type="compositionally biased region" description="Basic and acidic residues" evidence="12">
    <location>
        <begin position="765"/>
        <end position="781"/>
    </location>
</feature>
<reference evidence="15" key="1">
    <citation type="submission" date="2024-02" db="UniProtKB">
        <authorList>
            <consortium name="WormBaseParasite"/>
        </authorList>
    </citation>
    <scope>IDENTIFICATION</scope>
</reference>
<dbReference type="AlphaFoldDB" id="A0AAF5DG39"/>
<dbReference type="GO" id="GO:0008270">
    <property type="term" value="F:zinc ion binding"/>
    <property type="evidence" value="ECO:0007669"/>
    <property type="project" value="UniProtKB-KW"/>
</dbReference>
<evidence type="ECO:0000256" key="9">
    <source>
        <dbReference type="ARBA" id="ARBA00022801"/>
    </source>
</evidence>
<feature type="compositionally biased region" description="Low complexity" evidence="12">
    <location>
        <begin position="734"/>
        <end position="755"/>
    </location>
</feature>
<dbReference type="Gene3D" id="3.40.50.1010">
    <property type="entry name" value="5'-nuclease"/>
    <property type="match status" value="1"/>
</dbReference>